<protein>
    <submittedName>
        <fullName evidence="1">Uncharacterized protein</fullName>
    </submittedName>
</protein>
<dbReference type="AlphaFoldDB" id="T1IPU7"/>
<sequence length="75" mass="8330">MYTDLHFRSASHFTTQSSNFGLLVLQSISLRLQLIRSVGRECGANCRVMSLDVLSLTRSQPSIPPCSERDIGSPF</sequence>
<dbReference type="EnsemblMetazoa" id="SMAR003053-RA">
    <property type="protein sequence ID" value="SMAR003053-PA"/>
    <property type="gene ID" value="SMAR003053"/>
</dbReference>
<dbReference type="HOGENOM" id="CLU_2674220_0_0_1"/>
<keyword evidence="2" id="KW-1185">Reference proteome</keyword>
<evidence type="ECO:0000313" key="1">
    <source>
        <dbReference type="EnsemblMetazoa" id="SMAR003053-PA"/>
    </source>
</evidence>
<accession>T1IPU7</accession>
<reference evidence="1" key="2">
    <citation type="submission" date="2015-02" db="UniProtKB">
        <authorList>
            <consortium name="EnsemblMetazoa"/>
        </authorList>
    </citation>
    <scope>IDENTIFICATION</scope>
</reference>
<evidence type="ECO:0000313" key="2">
    <source>
        <dbReference type="Proteomes" id="UP000014500"/>
    </source>
</evidence>
<proteinExistence type="predicted"/>
<reference evidence="2" key="1">
    <citation type="submission" date="2011-05" db="EMBL/GenBank/DDBJ databases">
        <authorList>
            <person name="Richards S.R."/>
            <person name="Qu J."/>
            <person name="Jiang H."/>
            <person name="Jhangiani S.N."/>
            <person name="Agravi P."/>
            <person name="Goodspeed R."/>
            <person name="Gross S."/>
            <person name="Mandapat C."/>
            <person name="Jackson L."/>
            <person name="Mathew T."/>
            <person name="Pu L."/>
            <person name="Thornton R."/>
            <person name="Saada N."/>
            <person name="Wilczek-Boney K.B."/>
            <person name="Lee S."/>
            <person name="Kovar C."/>
            <person name="Wu Y."/>
            <person name="Scherer S.E."/>
            <person name="Worley K.C."/>
            <person name="Muzny D.M."/>
            <person name="Gibbs R."/>
        </authorList>
    </citation>
    <scope>NUCLEOTIDE SEQUENCE</scope>
    <source>
        <strain evidence="2">Brora</strain>
    </source>
</reference>
<organism evidence="1 2">
    <name type="scientific">Strigamia maritima</name>
    <name type="common">European centipede</name>
    <name type="synonym">Geophilus maritimus</name>
    <dbReference type="NCBI Taxonomy" id="126957"/>
    <lineage>
        <taxon>Eukaryota</taxon>
        <taxon>Metazoa</taxon>
        <taxon>Ecdysozoa</taxon>
        <taxon>Arthropoda</taxon>
        <taxon>Myriapoda</taxon>
        <taxon>Chilopoda</taxon>
        <taxon>Pleurostigmophora</taxon>
        <taxon>Geophilomorpha</taxon>
        <taxon>Linotaeniidae</taxon>
        <taxon>Strigamia</taxon>
    </lineage>
</organism>
<dbReference type="EMBL" id="JH431265">
    <property type="status" value="NOT_ANNOTATED_CDS"/>
    <property type="molecule type" value="Genomic_DNA"/>
</dbReference>
<dbReference type="Proteomes" id="UP000014500">
    <property type="component" value="Unassembled WGS sequence"/>
</dbReference>
<name>T1IPU7_STRMM</name>